<dbReference type="Proteomes" id="UP000626786">
    <property type="component" value="Unassembled WGS sequence"/>
</dbReference>
<dbReference type="EMBL" id="JACSQN010000004">
    <property type="protein sequence ID" value="MBD7983992.1"/>
    <property type="molecule type" value="Genomic_DNA"/>
</dbReference>
<dbReference type="Gene3D" id="1.10.10.10">
    <property type="entry name" value="Winged helix-like DNA-binding domain superfamily/Winged helix DNA-binding domain"/>
    <property type="match status" value="1"/>
</dbReference>
<keyword evidence="3" id="KW-0238">DNA-binding</keyword>
<evidence type="ECO:0000259" key="5">
    <source>
        <dbReference type="PROSITE" id="PS50931"/>
    </source>
</evidence>
<proteinExistence type="inferred from homology"/>
<sequence length="284" mass="32289">MDLDQIKAFLTIAETRNFTKAAEILHIAQSSITTRIRVLEQIVGKPLFTRTNKRVTLSRAGELFYTYAERINSLAETGIETIRLEDRFSDKLVIGGPSSIWNYNLNEAIVNFKMSHPEIALDLMAHTNEKTIQKVIDGTIDIGIVYSRPRHPMVNHELIQEDYFILVGRDPSKLIDIQSLKSGGFLFVDWGHPFATWFEELVGARYVPGFKINQTALVVNYLMNGDFFGFVPKSFVDSYLQKGDLFELDHDLDCELPAYTIYAVYLKSKKGTMPTELGLGIVRK</sequence>
<dbReference type="Pfam" id="PF00126">
    <property type="entry name" value="HTH_1"/>
    <property type="match status" value="1"/>
</dbReference>
<evidence type="ECO:0000256" key="2">
    <source>
        <dbReference type="ARBA" id="ARBA00023015"/>
    </source>
</evidence>
<dbReference type="PANTHER" id="PTHR30126:SF64">
    <property type="entry name" value="HTH-TYPE TRANSCRIPTIONAL REGULATOR CITR"/>
    <property type="match status" value="1"/>
</dbReference>
<keyword evidence="7" id="KW-1185">Reference proteome</keyword>
<evidence type="ECO:0000313" key="6">
    <source>
        <dbReference type="EMBL" id="MBD7983992.1"/>
    </source>
</evidence>
<dbReference type="SUPFAM" id="SSF46785">
    <property type="entry name" value="Winged helix' DNA-binding domain"/>
    <property type="match status" value="1"/>
</dbReference>
<dbReference type="CDD" id="cd05466">
    <property type="entry name" value="PBP2_LTTR_substrate"/>
    <property type="match status" value="1"/>
</dbReference>
<protein>
    <submittedName>
        <fullName evidence="6">LysR family transcriptional regulator</fullName>
    </submittedName>
</protein>
<dbReference type="PANTHER" id="PTHR30126">
    <property type="entry name" value="HTH-TYPE TRANSCRIPTIONAL REGULATOR"/>
    <property type="match status" value="1"/>
</dbReference>
<comment type="caution">
    <text evidence="6">The sequence shown here is derived from an EMBL/GenBank/DDBJ whole genome shotgun (WGS) entry which is preliminary data.</text>
</comment>
<keyword evidence="2" id="KW-0805">Transcription regulation</keyword>
<dbReference type="RefSeq" id="WP_191693694.1">
    <property type="nucleotide sequence ID" value="NZ_JACSQN010000004.1"/>
</dbReference>
<dbReference type="InterPro" id="IPR036390">
    <property type="entry name" value="WH_DNA-bd_sf"/>
</dbReference>
<dbReference type="InterPro" id="IPR036388">
    <property type="entry name" value="WH-like_DNA-bd_sf"/>
</dbReference>
<evidence type="ECO:0000256" key="4">
    <source>
        <dbReference type="ARBA" id="ARBA00023163"/>
    </source>
</evidence>
<dbReference type="InterPro" id="IPR005119">
    <property type="entry name" value="LysR_subst-bd"/>
</dbReference>
<dbReference type="PROSITE" id="PS50931">
    <property type="entry name" value="HTH_LYSR"/>
    <property type="match status" value="1"/>
</dbReference>
<comment type="similarity">
    <text evidence="1">Belongs to the LysR transcriptional regulatory family.</text>
</comment>
<keyword evidence="4" id="KW-0804">Transcription</keyword>
<dbReference type="Pfam" id="PF03466">
    <property type="entry name" value="LysR_substrate"/>
    <property type="match status" value="1"/>
</dbReference>
<feature type="domain" description="HTH lysR-type" evidence="5">
    <location>
        <begin position="1"/>
        <end position="58"/>
    </location>
</feature>
<name>A0ABR8U7H7_9BACL</name>
<dbReference type="SUPFAM" id="SSF53850">
    <property type="entry name" value="Periplasmic binding protein-like II"/>
    <property type="match status" value="1"/>
</dbReference>
<evidence type="ECO:0000256" key="3">
    <source>
        <dbReference type="ARBA" id="ARBA00023125"/>
    </source>
</evidence>
<accession>A0ABR8U7H7</accession>
<dbReference type="InterPro" id="IPR000847">
    <property type="entry name" value="LysR_HTH_N"/>
</dbReference>
<gene>
    <name evidence="6" type="ORF">H9649_05330</name>
</gene>
<evidence type="ECO:0000256" key="1">
    <source>
        <dbReference type="ARBA" id="ARBA00009437"/>
    </source>
</evidence>
<organism evidence="6 7">
    <name type="scientific">Sporosarcina quadrami</name>
    <dbReference type="NCBI Taxonomy" id="2762234"/>
    <lineage>
        <taxon>Bacteria</taxon>
        <taxon>Bacillati</taxon>
        <taxon>Bacillota</taxon>
        <taxon>Bacilli</taxon>
        <taxon>Bacillales</taxon>
        <taxon>Caryophanaceae</taxon>
        <taxon>Sporosarcina</taxon>
    </lineage>
</organism>
<reference evidence="6 7" key="1">
    <citation type="submission" date="2020-08" db="EMBL/GenBank/DDBJ databases">
        <title>A Genomic Blueprint of the Chicken Gut Microbiome.</title>
        <authorList>
            <person name="Gilroy R."/>
            <person name="Ravi A."/>
            <person name="Getino M."/>
            <person name="Pursley I."/>
            <person name="Horton D.L."/>
            <person name="Alikhan N.-F."/>
            <person name="Baker D."/>
            <person name="Gharbi K."/>
            <person name="Hall N."/>
            <person name="Watson M."/>
            <person name="Adriaenssens E.M."/>
            <person name="Foster-Nyarko E."/>
            <person name="Jarju S."/>
            <person name="Secka A."/>
            <person name="Antonio M."/>
            <person name="Oren A."/>
            <person name="Chaudhuri R."/>
            <person name="La Ragione R.M."/>
            <person name="Hildebrand F."/>
            <person name="Pallen M.J."/>
        </authorList>
    </citation>
    <scope>NUCLEOTIDE SEQUENCE [LARGE SCALE GENOMIC DNA]</scope>
    <source>
        <strain evidence="6 7">Sa2YVA2</strain>
    </source>
</reference>
<dbReference type="Gene3D" id="3.40.190.10">
    <property type="entry name" value="Periplasmic binding protein-like II"/>
    <property type="match status" value="2"/>
</dbReference>
<evidence type="ECO:0000313" key="7">
    <source>
        <dbReference type="Proteomes" id="UP000626786"/>
    </source>
</evidence>
<dbReference type="PRINTS" id="PR00039">
    <property type="entry name" value="HTHLYSR"/>
</dbReference>